<dbReference type="PANTHER" id="PTHR36834:SF2">
    <property type="entry name" value="MEMBRANE PROTEIN"/>
    <property type="match status" value="1"/>
</dbReference>
<protein>
    <submittedName>
        <fullName evidence="3">VanZ family protein</fullName>
    </submittedName>
</protein>
<feature type="domain" description="VanZ-like" evidence="2">
    <location>
        <begin position="13"/>
        <end position="131"/>
    </location>
</feature>
<reference evidence="3 4" key="1">
    <citation type="submission" date="2020-12" db="EMBL/GenBank/DDBJ databases">
        <title>Comparative genomics of Clostridium perfringens reveals patterns of host-associated phylogenetic clades and virulence factors.</title>
        <authorList>
            <person name="Smith A.H."/>
            <person name="Geier R."/>
        </authorList>
    </citation>
    <scope>NUCLEOTIDE SEQUENCE [LARGE SCALE GENOMIC DNA]</scope>
    <source>
        <strain evidence="3 4">CHD15829P</strain>
    </source>
</reference>
<evidence type="ECO:0000313" key="3">
    <source>
        <dbReference type="EMBL" id="MBO3416159.1"/>
    </source>
</evidence>
<sequence length="168" mass="18889">MKKERKITIALLVIYLLILSWIILFKLQFSFSTLDHIRQINLIPFSDSVIANGRIDFDEIINNVIVFIPVGVYFSLLFRNKSFLKVIGSVLSISLAYETIQFIFAIGASDITDLICNTLGGLIGIALVYVLSLVLKDKTNKILNRIALVCTILVVAFLFLLLSVNNMF</sequence>
<dbReference type="AlphaFoldDB" id="A0ABD4PLR0"/>
<feature type="transmembrane region" description="Helical" evidence="1">
    <location>
        <begin position="7"/>
        <end position="25"/>
    </location>
</feature>
<evidence type="ECO:0000256" key="1">
    <source>
        <dbReference type="SAM" id="Phobius"/>
    </source>
</evidence>
<gene>
    <name evidence="3" type="ORF">JJB78_06405</name>
</gene>
<feature type="transmembrane region" description="Helical" evidence="1">
    <location>
        <begin position="142"/>
        <end position="162"/>
    </location>
</feature>
<feature type="transmembrane region" description="Helical" evidence="1">
    <location>
        <begin position="60"/>
        <end position="78"/>
    </location>
</feature>
<evidence type="ECO:0000259" key="2">
    <source>
        <dbReference type="Pfam" id="PF04892"/>
    </source>
</evidence>
<dbReference type="Proteomes" id="UP000668358">
    <property type="component" value="Unassembled WGS sequence"/>
</dbReference>
<feature type="transmembrane region" description="Helical" evidence="1">
    <location>
        <begin position="114"/>
        <end position="135"/>
    </location>
</feature>
<dbReference type="EMBL" id="JAENRE010000002">
    <property type="protein sequence ID" value="MBO3416159.1"/>
    <property type="molecule type" value="Genomic_DNA"/>
</dbReference>
<organism evidence="3 4">
    <name type="scientific">Clostridium perfringens</name>
    <dbReference type="NCBI Taxonomy" id="1502"/>
    <lineage>
        <taxon>Bacteria</taxon>
        <taxon>Bacillati</taxon>
        <taxon>Bacillota</taxon>
        <taxon>Clostridia</taxon>
        <taxon>Eubacteriales</taxon>
        <taxon>Clostridiaceae</taxon>
        <taxon>Clostridium</taxon>
    </lineage>
</organism>
<keyword evidence="1" id="KW-0472">Membrane</keyword>
<keyword evidence="1" id="KW-0812">Transmembrane</keyword>
<name>A0ABD4PLR0_CLOPF</name>
<dbReference type="InterPro" id="IPR006976">
    <property type="entry name" value="VanZ-like"/>
</dbReference>
<keyword evidence="1" id="KW-1133">Transmembrane helix</keyword>
<dbReference type="Pfam" id="PF04892">
    <property type="entry name" value="VanZ"/>
    <property type="match status" value="1"/>
</dbReference>
<dbReference type="InterPro" id="IPR053150">
    <property type="entry name" value="Teicoplanin_resist-assoc"/>
</dbReference>
<dbReference type="PANTHER" id="PTHR36834">
    <property type="entry name" value="MEMBRANE PROTEIN-RELATED"/>
    <property type="match status" value="1"/>
</dbReference>
<accession>A0ABD4PLR0</accession>
<comment type="caution">
    <text evidence="3">The sequence shown here is derived from an EMBL/GenBank/DDBJ whole genome shotgun (WGS) entry which is preliminary data.</text>
</comment>
<proteinExistence type="predicted"/>
<evidence type="ECO:0000313" key="4">
    <source>
        <dbReference type="Proteomes" id="UP000668358"/>
    </source>
</evidence>
<dbReference type="RefSeq" id="WP_010817885.1">
    <property type="nucleotide sequence ID" value="NZ_JAENRE010000002.1"/>
</dbReference>
<feature type="transmembrane region" description="Helical" evidence="1">
    <location>
        <begin position="90"/>
        <end position="108"/>
    </location>
</feature>